<keyword evidence="10 25" id="KW-0479">Metal-binding</keyword>
<evidence type="ECO:0000256" key="17">
    <source>
        <dbReference type="ARBA" id="ARBA00023160"/>
    </source>
</evidence>
<evidence type="ECO:0000256" key="19">
    <source>
        <dbReference type="ARBA" id="ARBA00048237"/>
    </source>
</evidence>
<dbReference type="InterPro" id="IPR014031">
    <property type="entry name" value="Ketoacyl_synth_C"/>
</dbReference>
<dbReference type="GO" id="GO:0044550">
    <property type="term" value="P:secondary metabolite biosynthetic process"/>
    <property type="evidence" value="ECO:0007669"/>
    <property type="project" value="UniProtKB-ARBA"/>
</dbReference>
<comment type="similarity">
    <text evidence="1 23">Belongs to the thiolase-like superfamily. Fungal fatty acid synthetase subunit alpha family.</text>
</comment>
<dbReference type="Gene3D" id="6.10.250.1930">
    <property type="match status" value="1"/>
</dbReference>
<protein>
    <recommendedName>
        <fullName evidence="5">Fatty acid synthase subunit alpha</fullName>
        <ecNumber evidence="3">1.1.1.100</ecNumber>
        <ecNumber evidence="4">2.3.1.41</ecNumber>
        <ecNumber evidence="2">2.3.1.86</ecNumber>
    </recommendedName>
</protein>
<dbReference type="CDD" id="cd00828">
    <property type="entry name" value="elong_cond_enzymes"/>
    <property type="match status" value="1"/>
</dbReference>
<dbReference type="SUPFAM" id="SSF56214">
    <property type="entry name" value="4'-phosphopantetheinyl transferase"/>
    <property type="match status" value="1"/>
</dbReference>
<dbReference type="InterPro" id="IPR009081">
    <property type="entry name" value="PP-bd_ACP"/>
</dbReference>
<dbReference type="GO" id="GO:0000287">
    <property type="term" value="F:magnesium ion binding"/>
    <property type="evidence" value="ECO:0007669"/>
    <property type="project" value="InterPro"/>
</dbReference>
<dbReference type="PANTHER" id="PTHR10982:SF21">
    <property type="entry name" value="FATTY ACID SYNTHASE SUBUNIT BETA"/>
    <property type="match status" value="1"/>
</dbReference>
<name>A0A1R3R8X8_ASPC5</name>
<dbReference type="STRING" id="602072.A0A1R3R8X8"/>
<dbReference type="PIRSF" id="PIRSF000454">
    <property type="entry name" value="FAS_yeast_alpha"/>
    <property type="match status" value="1"/>
</dbReference>
<dbReference type="EC" id="2.3.1.41" evidence="4"/>
<dbReference type="GO" id="GO:0005835">
    <property type="term" value="C:fatty acid synthase complex"/>
    <property type="evidence" value="ECO:0007669"/>
    <property type="project" value="InterPro"/>
</dbReference>
<dbReference type="CDD" id="cd08950">
    <property type="entry name" value="KR_fFAS_SDR_c_like"/>
    <property type="match status" value="1"/>
</dbReference>
<keyword evidence="14" id="KW-0560">Oxidoreductase</keyword>
<dbReference type="Pfam" id="PF01648">
    <property type="entry name" value="ACPS"/>
    <property type="match status" value="1"/>
</dbReference>
<dbReference type="SUPFAM" id="SSF53901">
    <property type="entry name" value="Thiolase-like"/>
    <property type="match status" value="2"/>
</dbReference>
<evidence type="ECO:0000256" key="21">
    <source>
        <dbReference type="ARBA" id="ARBA00049541"/>
    </source>
</evidence>
<dbReference type="GO" id="GO:0004321">
    <property type="term" value="F:fatty-acyl-CoA synthase activity"/>
    <property type="evidence" value="ECO:0007669"/>
    <property type="project" value="UniProtKB-EC"/>
</dbReference>
<evidence type="ECO:0000256" key="4">
    <source>
        <dbReference type="ARBA" id="ARBA00013191"/>
    </source>
</evidence>
<evidence type="ECO:0000256" key="2">
    <source>
        <dbReference type="ARBA" id="ARBA00012878"/>
    </source>
</evidence>
<evidence type="ECO:0000256" key="1">
    <source>
        <dbReference type="ARBA" id="ARBA00007485"/>
    </source>
</evidence>
<dbReference type="EMBL" id="KV907513">
    <property type="protein sequence ID" value="OOF90938.1"/>
    <property type="molecule type" value="Genomic_DNA"/>
</dbReference>
<evidence type="ECO:0000256" key="27">
    <source>
        <dbReference type="SAM" id="MobiDB-lite"/>
    </source>
</evidence>
<evidence type="ECO:0000256" key="11">
    <source>
        <dbReference type="ARBA" id="ARBA00022832"/>
    </source>
</evidence>
<feature type="binding site" evidence="25">
    <location>
        <position position="1697"/>
    </location>
    <ligand>
        <name>Mg(2+)</name>
        <dbReference type="ChEBI" id="CHEBI:18420"/>
    </ligand>
</feature>
<dbReference type="Pfam" id="PF02801">
    <property type="entry name" value="Ketoacyl-synt_C"/>
    <property type="match status" value="1"/>
</dbReference>
<evidence type="ECO:0000313" key="30">
    <source>
        <dbReference type="EMBL" id="OOF90938.1"/>
    </source>
</evidence>
<dbReference type="SUPFAM" id="SSF52151">
    <property type="entry name" value="FabD/lysophospholipase-like"/>
    <property type="match status" value="1"/>
</dbReference>
<dbReference type="OrthoDB" id="4251012at2759"/>
<feature type="compositionally biased region" description="Polar residues" evidence="27">
    <location>
        <begin position="124"/>
        <end position="136"/>
    </location>
</feature>
<keyword evidence="12 25" id="KW-0460">Magnesium</keyword>
<feature type="binding site" evidence="25">
    <location>
        <position position="1696"/>
    </location>
    <ligand>
        <name>Mg(2+)</name>
        <dbReference type="ChEBI" id="CHEBI:18420"/>
    </ligand>
</feature>
<evidence type="ECO:0000256" key="24">
    <source>
        <dbReference type="PIRSR" id="PIRSR000454-1"/>
    </source>
</evidence>
<dbReference type="OMA" id="YALCCVS"/>
<keyword evidence="8" id="KW-0597">Phosphoprotein</keyword>
<keyword evidence="6 23" id="KW-0596">Phosphopantetheine</keyword>
<evidence type="ECO:0000256" key="25">
    <source>
        <dbReference type="PIRSR" id="PIRSR000454-3"/>
    </source>
</evidence>
<dbReference type="Pfam" id="PF00109">
    <property type="entry name" value="ketoacyl-synt"/>
    <property type="match status" value="1"/>
</dbReference>
<evidence type="ECO:0000256" key="20">
    <source>
        <dbReference type="ARBA" id="ARBA00048508"/>
    </source>
</evidence>
<dbReference type="EC" id="2.3.1.86" evidence="2"/>
<dbReference type="InterPro" id="IPR041550">
    <property type="entry name" value="FASI_helical"/>
</dbReference>
<comment type="catalytic activity">
    <reaction evidence="21">
        <text>a fatty acyl-[ACP] + malonyl-[ACP] + H(+) = a 3-oxoacyl-[ACP] + holo-[ACP] + CO2</text>
        <dbReference type="Rhea" id="RHEA:22836"/>
        <dbReference type="Rhea" id="RHEA-COMP:9623"/>
        <dbReference type="Rhea" id="RHEA-COMP:9685"/>
        <dbReference type="Rhea" id="RHEA-COMP:9916"/>
        <dbReference type="Rhea" id="RHEA-COMP:14125"/>
        <dbReference type="ChEBI" id="CHEBI:15378"/>
        <dbReference type="ChEBI" id="CHEBI:16526"/>
        <dbReference type="ChEBI" id="CHEBI:64479"/>
        <dbReference type="ChEBI" id="CHEBI:78449"/>
        <dbReference type="ChEBI" id="CHEBI:78776"/>
        <dbReference type="ChEBI" id="CHEBI:138651"/>
        <dbReference type="EC" id="2.3.1.41"/>
    </reaction>
</comment>
<keyword evidence="11" id="KW-0276">Fatty acid metabolism</keyword>
<evidence type="ECO:0000256" key="6">
    <source>
        <dbReference type="ARBA" id="ARBA00022450"/>
    </source>
</evidence>
<evidence type="ECO:0000256" key="8">
    <source>
        <dbReference type="ARBA" id="ARBA00022553"/>
    </source>
</evidence>
<evidence type="ECO:0000256" key="9">
    <source>
        <dbReference type="ARBA" id="ARBA00022679"/>
    </source>
</evidence>
<evidence type="ECO:0000256" key="3">
    <source>
        <dbReference type="ARBA" id="ARBA00012948"/>
    </source>
</evidence>
<dbReference type="Proteomes" id="UP000188318">
    <property type="component" value="Unassembled WGS sequence"/>
</dbReference>
<dbReference type="InterPro" id="IPR037143">
    <property type="entry name" value="4-PPantetheinyl_Trfase_dom_sf"/>
</dbReference>
<dbReference type="Gene3D" id="3.40.50.720">
    <property type="entry name" value="NAD(P)-binding Rossmann-like Domain"/>
    <property type="match status" value="1"/>
</dbReference>
<dbReference type="InterPro" id="IPR018201">
    <property type="entry name" value="Ketoacyl_synth_AS"/>
</dbReference>
<feature type="domain" description="Carrier" evidence="28">
    <location>
        <begin position="162"/>
        <end position="240"/>
    </location>
</feature>
<keyword evidence="15" id="KW-0520">NAD</keyword>
<proteinExistence type="inferred from homology"/>
<dbReference type="InterPro" id="IPR040899">
    <property type="entry name" value="Fas_alpha_ACP"/>
</dbReference>
<dbReference type="Gene3D" id="3.40.47.10">
    <property type="match status" value="1"/>
</dbReference>
<dbReference type="Pfam" id="PF18314">
    <property type="entry name" value="FAS_I_H"/>
    <property type="match status" value="1"/>
</dbReference>
<keyword evidence="9 23" id="KW-0808">Transferase</keyword>
<dbReference type="GO" id="GO:0004316">
    <property type="term" value="F:3-oxoacyl-[acyl-carrier-protein] reductase (NADPH) activity"/>
    <property type="evidence" value="ECO:0007669"/>
    <property type="project" value="UniProtKB-EC"/>
</dbReference>
<dbReference type="Gene3D" id="3.90.25.70">
    <property type="match status" value="1"/>
</dbReference>
<evidence type="ECO:0000256" key="22">
    <source>
        <dbReference type="ARBA" id="ARBA00065422"/>
    </source>
</evidence>
<evidence type="ECO:0000256" key="13">
    <source>
        <dbReference type="ARBA" id="ARBA00022857"/>
    </source>
</evidence>
<evidence type="ECO:0000256" key="23">
    <source>
        <dbReference type="PIRNR" id="PIRNR000454"/>
    </source>
</evidence>
<evidence type="ECO:0000313" key="31">
    <source>
        <dbReference type="Proteomes" id="UP000188318"/>
    </source>
</evidence>
<feature type="binding site" evidence="25">
    <location>
        <position position="1796"/>
    </location>
    <ligand>
        <name>Mg(2+)</name>
        <dbReference type="ChEBI" id="CHEBI:18420"/>
    </ligand>
</feature>
<dbReference type="SUPFAM" id="SSF51735">
    <property type="entry name" value="NAD(P)-binding Rossmann-fold domains"/>
    <property type="match status" value="1"/>
</dbReference>
<dbReference type="InterPro" id="IPR050830">
    <property type="entry name" value="Fungal_FAS"/>
</dbReference>
<accession>A0A1R3R8X8</accession>
<dbReference type="InterPro" id="IPR016035">
    <property type="entry name" value="Acyl_Trfase/lysoPLipase"/>
</dbReference>
<dbReference type="GO" id="GO:0042759">
    <property type="term" value="P:long-chain fatty acid biosynthetic process"/>
    <property type="evidence" value="ECO:0007669"/>
    <property type="project" value="UniProtKB-UniRule"/>
</dbReference>
<dbReference type="InterPro" id="IPR004568">
    <property type="entry name" value="Ppantetheine-prot_Trfase_dom"/>
</dbReference>
<dbReference type="Gene3D" id="3.90.470.20">
    <property type="entry name" value="4'-phosphopantetheinyl transferase domain"/>
    <property type="match status" value="1"/>
</dbReference>
<keyword evidence="16" id="KW-0443">Lipid metabolism</keyword>
<dbReference type="NCBIfam" id="TIGR00556">
    <property type="entry name" value="pantethn_trn"/>
    <property type="match status" value="1"/>
</dbReference>
<evidence type="ECO:0000256" key="12">
    <source>
        <dbReference type="ARBA" id="ARBA00022842"/>
    </source>
</evidence>
<evidence type="ECO:0000259" key="28">
    <source>
        <dbReference type="PROSITE" id="PS50075"/>
    </source>
</evidence>
<evidence type="ECO:0000256" key="16">
    <source>
        <dbReference type="ARBA" id="ARBA00023098"/>
    </source>
</evidence>
<sequence>MAFRGIMSPPIGDKPSMAHDQNDLAYKLFIELLSYQLASPVRWIETQHSLLQMQSPVQRFIEIGPRSTLARMAKKSATIHHDQHAPSQWSHLQFLSYQDDQDKILYKYPDAMLSASISEPTGLATSPAQLVGTTPRSKTKREAAPAPAATTMDAFTHAPSTRVSLSARHILLAITAQKLRRSFDQISMEKTIRELSGGKSTLQNELTGDLVAEFGQVPEGVEDIPLSVLGEALQGGFSGKPGKQMSGLISKFISSKMPAGFNQLSVQDYLKSRWGLKKSETNVPICLAITAQPLARLPNADAAQVYLDNIVGQYAAFEGISMVRTATYSQTEDPSGRSMMVDSAAFDTFQKEQRDLNHKQLDLLANYLRINPDTFASDYLTSRDRHSELHQKLEQWNAEFDEEFFQGIRPIFNAKQIRQYDSWWNWVREDLLQWLDDTLQSPAGIAVPGRDYRVRCILNRWESSCTDIVMDRLKIMSPEPQLTDKISQTSGMTALLKEILQLGIQAQSTDPVYIHTEPPLGPRTTISASGGLEYEEVVRSVSSYTGIVRQGRTSPASPTSSIPFIHIKMRHDGENWMYDPEATEMLHKILDVGVTTGFSYTGKTVLVTGAGPDSIGARIVQGLLAGGAKVVVTTSRAVSESAVFYQHLFRKYGARGAALTLLPMNQASKQDCEALIEYIYGANSPTGSDLDCIIPFAAIPQAGEPDTLGSWQELALRAMLVNLLRLIGLVRREKEKRRIDTRPTMVILPMSCNEGTFGGDGLYPESKIGLKTLFNRFHSESWSIYVTICGAVIGWTRGTGLMRSSNVIAAEVEKLDVITFTQAEMAFNILGLMTPAMASLAEEAPVYADLTGGFGDMWNVKEHIATSRQTVAEELRLRIALAEEEVHHETTVQRSQAHSEIDQANSHIKRVNLKIGFPPLVHHEEVTASLPDLQGMIDLSRTVVVVGFSELGPWGSSRTRWEMEHQGRFSLEGYVEMAWIMGLIKHINDGLKGQPYVGWIDAQTGDPVRDDEIPQKYGKQIMTNSGVRLIEPDALNPYDPSRKESMHEVAIEDDLPPFESSKSAAEAFKLRHGDQVTIQPIMDSENYRVYMKKGAVVMIPKAAPFHQIAGGKIPRGWDPLRYGIPEDIVQQSDPTTLYALCCVSEALLSAGIKDPYEMYQHIHVSEVANCLGTGGGTMKTIQSMYRDRFLDRPVRGDIILDHFSNTMGAWVNMLLLSCTGPLKTPVGACATAIESLDSGCEAIQTGKCRVAVVGGCDDYGEEVAYEFSNIKATANSTEELAKGRLPGEISRPTTSSRGGFAESAGCGVQIVMAADLALEMGLPIYGIVAYNQMASDQIGRSIPAPGKGILTAAREVAESQHSPLLSLYFRRTGFENEIADIKQRGLGGRLSTLCRSESITQEVIEQTTNSRVREAQHRWASNIRLQDPGISPLKAALATWGLTIDDISVASTHGTSTRANEINEGEVINAQMTHLGRRKGNPLLCVCQKSLTGHPKAAAGAWQLNGCLQMFRENIVPGNRNADNIDGELRKFEHLVYPMDPIRISGLKATMLTSFGFGQKGALNIMVAPKYLFAAVPVTTFEEYRARMTKRQRTANPEFVSRLLKNSLVQVKSDAPWKSPEEMRSVFLNQNSRLTTDRSSFTNKPPPEVHSPRIMGEQTPKDFGGRSKATSAVVQSLLESVTQRSTASLSTSVGVDVEDVMGINIDNHTFILRNFTPAEREYCYKAPDPRASFAGRWSAKEAVFKSLQAPSMGAGAAMNEIEILGTNATPCVMLHGNARAVAASKRISSIEVAISHSAETAVAVALATRP</sequence>
<dbReference type="InterPro" id="IPR016039">
    <property type="entry name" value="Thiolase-like"/>
</dbReference>
<evidence type="ECO:0000256" key="18">
    <source>
        <dbReference type="ARBA" id="ARBA00023268"/>
    </source>
</evidence>
<dbReference type="InterPro" id="IPR036291">
    <property type="entry name" value="NAD(P)-bd_dom_sf"/>
</dbReference>
<dbReference type="InterPro" id="IPR047224">
    <property type="entry name" value="FAS_alpha_su_C"/>
</dbReference>
<keyword evidence="31" id="KW-1185">Reference proteome</keyword>
<feature type="region of interest" description="Disordered" evidence="27">
    <location>
        <begin position="124"/>
        <end position="149"/>
    </location>
</feature>
<dbReference type="EC" id="1.1.1.100" evidence="3"/>
<organism evidence="30 31">
    <name type="scientific">Aspergillus carbonarius (strain ITEM 5010)</name>
    <dbReference type="NCBI Taxonomy" id="602072"/>
    <lineage>
        <taxon>Eukaryota</taxon>
        <taxon>Fungi</taxon>
        <taxon>Dikarya</taxon>
        <taxon>Ascomycota</taxon>
        <taxon>Pezizomycotina</taxon>
        <taxon>Eurotiomycetes</taxon>
        <taxon>Eurotiomycetidae</taxon>
        <taxon>Eurotiales</taxon>
        <taxon>Aspergillaceae</taxon>
        <taxon>Aspergillus</taxon>
        <taxon>Aspergillus subgen. Circumdati</taxon>
    </lineage>
</organism>
<keyword evidence="13" id="KW-0521">NADP</keyword>
<keyword evidence="17" id="KW-0275">Fatty acid biosynthesis</keyword>
<gene>
    <name evidence="30" type="ORF">ASPCADRAFT_518818</name>
</gene>
<dbReference type="Pfam" id="PF18325">
    <property type="entry name" value="Fas_alpha_ACP"/>
    <property type="match status" value="1"/>
</dbReference>
<feature type="binding site" evidence="25">
    <location>
        <position position="1795"/>
    </location>
    <ligand>
        <name>Mg(2+)</name>
        <dbReference type="ChEBI" id="CHEBI:18420"/>
    </ligand>
</feature>
<dbReference type="GO" id="GO:0008897">
    <property type="term" value="F:holo-[acyl-carrier-protein] synthase activity"/>
    <property type="evidence" value="ECO:0007669"/>
    <property type="project" value="InterPro"/>
</dbReference>
<dbReference type="InterPro" id="IPR020841">
    <property type="entry name" value="PKS_Beta-ketoAc_synthase_dom"/>
</dbReference>
<dbReference type="FunFam" id="3.30.70.2490:FF:000001">
    <property type="entry name" value="Fatty acid synthase subunit alpha"/>
    <property type="match status" value="1"/>
</dbReference>
<keyword evidence="18" id="KW-0511">Multifunctional enzyme</keyword>
<dbReference type="PROSITE" id="PS50075">
    <property type="entry name" value="CARRIER"/>
    <property type="match status" value="1"/>
</dbReference>
<dbReference type="FunFam" id="3.90.25.70:FF:000001">
    <property type="entry name" value="Fatty acid synthase subunit alpha"/>
    <property type="match status" value="1"/>
</dbReference>
<feature type="binding site" evidence="25">
    <location>
        <position position="1698"/>
    </location>
    <ligand>
        <name>Mg(2+)</name>
        <dbReference type="ChEBI" id="CHEBI:18420"/>
    </ligand>
</feature>
<feature type="region of interest" description="Disordered" evidence="27">
    <location>
        <begin position="1636"/>
        <end position="1666"/>
    </location>
</feature>
<comment type="subunit">
    <text evidence="22">Fatty acid synthase is composed of alpha and beta subunits.</text>
</comment>
<feature type="active site" description="For beta-ketoacyl synthase activity" evidence="24">
    <location>
        <position position="1229"/>
    </location>
</feature>
<evidence type="ECO:0000256" key="7">
    <source>
        <dbReference type="ARBA" id="ARBA00022516"/>
    </source>
</evidence>
<dbReference type="Gene3D" id="3.30.70.2490">
    <property type="match status" value="1"/>
</dbReference>
<dbReference type="PANTHER" id="PTHR10982">
    <property type="entry name" value="MALONYL COA-ACYL CARRIER PROTEIN TRANSACYLASE"/>
    <property type="match status" value="1"/>
</dbReference>
<dbReference type="FunFam" id="3.90.470.20:FF:000005">
    <property type="entry name" value="Fatty acid synthase alpha subunit FasA"/>
    <property type="match status" value="1"/>
</dbReference>
<dbReference type="InterPro" id="IPR014030">
    <property type="entry name" value="Ketoacyl_synth_N"/>
</dbReference>
<dbReference type="VEuPathDB" id="FungiDB:ASPCADRAFT_518818"/>
<dbReference type="PROSITE" id="PS52004">
    <property type="entry name" value="KS3_2"/>
    <property type="match status" value="1"/>
</dbReference>
<evidence type="ECO:0000256" key="14">
    <source>
        <dbReference type="ARBA" id="ARBA00023002"/>
    </source>
</evidence>
<reference evidence="31" key="1">
    <citation type="journal article" date="2017" name="Genome Biol.">
        <title>Comparative genomics reveals high biological diversity and specific adaptations in the industrially and medically important fungal genus Aspergillus.</title>
        <authorList>
            <person name="de Vries R.P."/>
            <person name="Riley R."/>
            <person name="Wiebenga A."/>
            <person name="Aguilar-Osorio G."/>
            <person name="Amillis S."/>
            <person name="Uchima C.A."/>
            <person name="Anderluh G."/>
            <person name="Asadollahi M."/>
            <person name="Askin M."/>
            <person name="Barry K."/>
            <person name="Battaglia E."/>
            <person name="Bayram O."/>
            <person name="Benocci T."/>
            <person name="Braus-Stromeyer S.A."/>
            <person name="Caldana C."/>
            <person name="Canovas D."/>
            <person name="Cerqueira G.C."/>
            <person name="Chen F."/>
            <person name="Chen W."/>
            <person name="Choi C."/>
            <person name="Clum A."/>
            <person name="Dos Santos R.A."/>
            <person name="Damasio A.R."/>
            <person name="Diallinas G."/>
            <person name="Emri T."/>
            <person name="Fekete E."/>
            <person name="Flipphi M."/>
            <person name="Freyberg S."/>
            <person name="Gallo A."/>
            <person name="Gournas C."/>
            <person name="Habgood R."/>
            <person name="Hainaut M."/>
            <person name="Harispe M.L."/>
            <person name="Henrissat B."/>
            <person name="Hilden K.S."/>
            <person name="Hope R."/>
            <person name="Hossain A."/>
            <person name="Karabika E."/>
            <person name="Karaffa L."/>
            <person name="Karanyi Z."/>
            <person name="Krasevec N."/>
            <person name="Kuo A."/>
            <person name="Kusch H."/>
            <person name="LaButti K."/>
            <person name="Lagendijk E.L."/>
            <person name="Lapidus A."/>
            <person name="Levasseur A."/>
            <person name="Lindquist E."/>
            <person name="Lipzen A."/>
            <person name="Logrieco A.F."/>
            <person name="MacCabe A."/>
            <person name="Maekelae M.R."/>
            <person name="Malavazi I."/>
            <person name="Melin P."/>
            <person name="Meyer V."/>
            <person name="Mielnichuk N."/>
            <person name="Miskei M."/>
            <person name="Molnar A.P."/>
            <person name="Mule G."/>
            <person name="Ngan C.Y."/>
            <person name="Orejas M."/>
            <person name="Orosz E."/>
            <person name="Ouedraogo J.P."/>
            <person name="Overkamp K.M."/>
            <person name="Park H.-S."/>
            <person name="Perrone G."/>
            <person name="Piumi F."/>
            <person name="Punt P.J."/>
            <person name="Ram A.F."/>
            <person name="Ramon A."/>
            <person name="Rauscher S."/>
            <person name="Record E."/>
            <person name="Riano-Pachon D.M."/>
            <person name="Robert V."/>
            <person name="Roehrig J."/>
            <person name="Ruller R."/>
            <person name="Salamov A."/>
            <person name="Salih N.S."/>
            <person name="Samson R.A."/>
            <person name="Sandor E."/>
            <person name="Sanguinetti M."/>
            <person name="Schuetze T."/>
            <person name="Sepcic K."/>
            <person name="Shelest E."/>
            <person name="Sherlock G."/>
            <person name="Sophianopoulou V."/>
            <person name="Squina F.M."/>
            <person name="Sun H."/>
            <person name="Susca A."/>
            <person name="Todd R.B."/>
            <person name="Tsang A."/>
            <person name="Unkles S.E."/>
            <person name="van de Wiele N."/>
            <person name="van Rossen-Uffink D."/>
            <person name="Oliveira J.V."/>
            <person name="Vesth T.C."/>
            <person name="Visser J."/>
            <person name="Yu J.-H."/>
            <person name="Zhou M."/>
            <person name="Andersen M.R."/>
            <person name="Archer D.B."/>
            <person name="Baker S.E."/>
            <person name="Benoit I."/>
            <person name="Brakhage A.A."/>
            <person name="Braus G.H."/>
            <person name="Fischer R."/>
            <person name="Frisvad J.C."/>
            <person name="Goldman G.H."/>
            <person name="Houbraken J."/>
            <person name="Oakley B."/>
            <person name="Pocsi I."/>
            <person name="Scazzocchio C."/>
            <person name="Seiboth B."/>
            <person name="vanKuyk P.A."/>
            <person name="Wortman J."/>
            <person name="Dyer P.S."/>
            <person name="Grigoriev I.V."/>
        </authorList>
    </citation>
    <scope>NUCLEOTIDE SEQUENCE [LARGE SCALE GENOMIC DNA]</scope>
    <source>
        <strain evidence="31">ITEM 5010</strain>
    </source>
</reference>
<dbReference type="InterPro" id="IPR008278">
    <property type="entry name" value="4-PPantetheinyl_Trfase_dom"/>
</dbReference>
<evidence type="ECO:0000256" key="5">
    <source>
        <dbReference type="ARBA" id="ARBA00014008"/>
    </source>
</evidence>
<comment type="catalytic activity">
    <reaction evidence="19">
        <text>acetyl-CoA + n malonyl-CoA + 2n NADPH + 4n H(+) = a long-chain-acyl-CoA + n CoA + n CO2 + 2n NADP(+).</text>
        <dbReference type="EC" id="2.3.1.86"/>
    </reaction>
</comment>
<evidence type="ECO:0000256" key="15">
    <source>
        <dbReference type="ARBA" id="ARBA00023027"/>
    </source>
</evidence>
<evidence type="ECO:0000256" key="10">
    <source>
        <dbReference type="ARBA" id="ARBA00022723"/>
    </source>
</evidence>
<evidence type="ECO:0000256" key="26">
    <source>
        <dbReference type="PIRSR" id="PIRSR000454-4"/>
    </source>
</evidence>
<feature type="domain" description="Ketosynthase family 3 (KS3)" evidence="29">
    <location>
        <begin position="1043"/>
        <end position="1568"/>
    </location>
</feature>
<feature type="modified residue" description="O-(pantetheine 4'-phosphoryl)serine" evidence="26">
    <location>
        <position position="200"/>
    </location>
</feature>
<dbReference type="GO" id="GO:0004315">
    <property type="term" value="F:3-oxoacyl-[acyl-carrier-protein] synthase activity"/>
    <property type="evidence" value="ECO:0007669"/>
    <property type="project" value="UniProtKB-EC"/>
</dbReference>
<dbReference type="GO" id="GO:0004312">
    <property type="term" value="F:fatty acid synthase activity"/>
    <property type="evidence" value="ECO:0007669"/>
    <property type="project" value="InterPro"/>
</dbReference>
<dbReference type="PROSITE" id="PS00606">
    <property type="entry name" value="KS3_1"/>
    <property type="match status" value="1"/>
</dbReference>
<evidence type="ECO:0000259" key="29">
    <source>
        <dbReference type="PROSITE" id="PS52004"/>
    </source>
</evidence>
<comment type="catalytic activity">
    <reaction evidence="20">
        <text>a (3R)-hydroxyacyl-[ACP] + NADP(+) = a 3-oxoacyl-[ACP] + NADPH + H(+)</text>
        <dbReference type="Rhea" id="RHEA:17397"/>
        <dbReference type="Rhea" id="RHEA-COMP:9916"/>
        <dbReference type="Rhea" id="RHEA-COMP:9945"/>
        <dbReference type="ChEBI" id="CHEBI:15378"/>
        <dbReference type="ChEBI" id="CHEBI:57783"/>
        <dbReference type="ChEBI" id="CHEBI:58349"/>
        <dbReference type="ChEBI" id="CHEBI:78776"/>
        <dbReference type="ChEBI" id="CHEBI:78827"/>
        <dbReference type="EC" id="1.1.1.100"/>
    </reaction>
</comment>
<keyword evidence="7" id="KW-0444">Lipid biosynthesis</keyword>
<dbReference type="InterPro" id="IPR026025">
    <property type="entry name" value="FAS_alpha_yeast"/>
</dbReference>